<dbReference type="InterPro" id="IPR036249">
    <property type="entry name" value="Thioredoxin-like_sf"/>
</dbReference>
<feature type="domain" description="DSBA-like thioredoxin" evidence="1">
    <location>
        <begin position="5"/>
        <end position="222"/>
    </location>
</feature>
<comment type="caution">
    <text evidence="2">The sequence shown here is derived from an EMBL/GenBank/DDBJ whole genome shotgun (WGS) entry which is preliminary data.</text>
</comment>
<sequence>MAIITIDIISDIVCMWCFIGKRRLDKAIHLHKKTYPGGSADKVVITWHPYYLQHNPSPHSVEKRVLADKNLAHMTPEERTGLMNRMDQIGRAVGIRLNHHGKIGSTRDAHRLILLSQIEDKKRDQSHSGELQDAMAEKLFQAYHEQAKDISDREVLREIGRDVLGLQAAEVDAWLNDEDNGRRVDYEAQRNREQVSSGVPVFLIQGKEHRVDGAQDIEDFMELFVKIREST</sequence>
<proteinExistence type="predicted"/>
<dbReference type="CDD" id="cd03024">
    <property type="entry name" value="DsbA_FrnE"/>
    <property type="match status" value="1"/>
</dbReference>
<gene>
    <name evidence="2" type="ORF">P170DRAFT_409963</name>
</gene>
<dbReference type="Gene3D" id="3.40.30.10">
    <property type="entry name" value="Glutaredoxin"/>
    <property type="match status" value="1"/>
</dbReference>
<reference evidence="2 3" key="1">
    <citation type="submission" date="2016-12" db="EMBL/GenBank/DDBJ databases">
        <title>The genomes of Aspergillus section Nigri reveals drivers in fungal speciation.</title>
        <authorList>
            <consortium name="DOE Joint Genome Institute"/>
            <person name="Vesth T.C."/>
            <person name="Nybo J."/>
            <person name="Theobald S."/>
            <person name="Brandl J."/>
            <person name="Frisvad J.C."/>
            <person name="Nielsen K.F."/>
            <person name="Lyhne E.K."/>
            <person name="Kogle M.E."/>
            <person name="Kuo A."/>
            <person name="Riley R."/>
            <person name="Clum A."/>
            <person name="Nolan M."/>
            <person name="Lipzen A."/>
            <person name="Salamov A."/>
            <person name="Henrissat B."/>
            <person name="Wiebenga A."/>
            <person name="De Vries R.P."/>
            <person name="Grigoriev I.V."/>
            <person name="Mortensen U.H."/>
            <person name="Andersen M.R."/>
            <person name="Baker S.E."/>
        </authorList>
    </citation>
    <scope>NUCLEOTIDE SEQUENCE [LARGE SCALE GENOMIC DNA]</scope>
    <source>
        <strain evidence="2 3">IBT 23096</strain>
    </source>
</reference>
<dbReference type="SUPFAM" id="SSF52833">
    <property type="entry name" value="Thioredoxin-like"/>
    <property type="match status" value="1"/>
</dbReference>
<dbReference type="RefSeq" id="XP_024703015.1">
    <property type="nucleotide sequence ID" value="XM_024846824.1"/>
</dbReference>
<dbReference type="AlphaFoldDB" id="A0A2I2G4C7"/>
<dbReference type="EMBL" id="MSFO01000005">
    <property type="protein sequence ID" value="PLB47713.1"/>
    <property type="molecule type" value="Genomic_DNA"/>
</dbReference>
<dbReference type="InterPro" id="IPR001853">
    <property type="entry name" value="DSBA-like_thioredoxin_dom"/>
</dbReference>
<name>A0A2I2G4C7_9EURO</name>
<dbReference type="PANTHER" id="PTHR13887:SF41">
    <property type="entry name" value="THIOREDOXIN SUPERFAMILY PROTEIN"/>
    <property type="match status" value="1"/>
</dbReference>
<organism evidence="2 3">
    <name type="scientific">Aspergillus steynii IBT 23096</name>
    <dbReference type="NCBI Taxonomy" id="1392250"/>
    <lineage>
        <taxon>Eukaryota</taxon>
        <taxon>Fungi</taxon>
        <taxon>Dikarya</taxon>
        <taxon>Ascomycota</taxon>
        <taxon>Pezizomycotina</taxon>
        <taxon>Eurotiomycetes</taxon>
        <taxon>Eurotiomycetidae</taxon>
        <taxon>Eurotiales</taxon>
        <taxon>Aspergillaceae</taxon>
        <taxon>Aspergillus</taxon>
        <taxon>Aspergillus subgen. Circumdati</taxon>
    </lineage>
</organism>
<dbReference type="STRING" id="1392250.A0A2I2G4C7"/>
<dbReference type="PANTHER" id="PTHR13887">
    <property type="entry name" value="GLUTATHIONE S-TRANSFERASE KAPPA"/>
    <property type="match status" value="1"/>
</dbReference>
<dbReference type="Pfam" id="PF01323">
    <property type="entry name" value="DSBA"/>
    <property type="match status" value="1"/>
</dbReference>
<dbReference type="VEuPathDB" id="FungiDB:P170DRAFT_409963"/>
<evidence type="ECO:0000313" key="2">
    <source>
        <dbReference type="EMBL" id="PLB47713.1"/>
    </source>
</evidence>
<keyword evidence="3" id="KW-1185">Reference proteome</keyword>
<dbReference type="GeneID" id="36554523"/>
<dbReference type="OrthoDB" id="1930760at2759"/>
<dbReference type="Proteomes" id="UP000234275">
    <property type="component" value="Unassembled WGS sequence"/>
</dbReference>
<protein>
    <submittedName>
        <fullName evidence="2">Thioredoxin-like protein</fullName>
    </submittedName>
</protein>
<accession>A0A2I2G4C7</accession>
<dbReference type="GO" id="GO:0016491">
    <property type="term" value="F:oxidoreductase activity"/>
    <property type="evidence" value="ECO:0007669"/>
    <property type="project" value="InterPro"/>
</dbReference>
<evidence type="ECO:0000313" key="3">
    <source>
        <dbReference type="Proteomes" id="UP000234275"/>
    </source>
</evidence>
<evidence type="ECO:0000259" key="1">
    <source>
        <dbReference type="Pfam" id="PF01323"/>
    </source>
</evidence>